<evidence type="ECO:0000313" key="15">
    <source>
        <dbReference type="Proteomes" id="UP000288943"/>
    </source>
</evidence>
<keyword evidence="7 9" id="KW-0378">Hydrolase</keyword>
<comment type="subcellular location">
    <subcellularLocation>
        <location evidence="9">Cytoplasm</location>
    </subcellularLocation>
</comment>
<dbReference type="KEGG" id="pchi:PC41400_20685"/>
<evidence type="ECO:0000256" key="3">
    <source>
        <dbReference type="ARBA" id="ARBA00008184"/>
    </source>
</evidence>
<protein>
    <recommendedName>
        <fullName evidence="5 9">Uracil-DNA glycosylase</fullName>
        <shortName evidence="9">UDG</shortName>
        <ecNumber evidence="4 9">3.2.2.27</ecNumber>
    </recommendedName>
</protein>
<dbReference type="InterPro" id="IPR036895">
    <property type="entry name" value="Uracil-DNA_glycosylase-like_sf"/>
</dbReference>
<dbReference type="PANTHER" id="PTHR11264:SF0">
    <property type="entry name" value="URACIL-DNA GLYCOSYLASE"/>
    <property type="match status" value="1"/>
</dbReference>
<dbReference type="AlphaFoldDB" id="A0A410X039"/>
<evidence type="ECO:0000259" key="12">
    <source>
        <dbReference type="SMART" id="SM00986"/>
    </source>
</evidence>
<evidence type="ECO:0000256" key="2">
    <source>
        <dbReference type="ARBA" id="ARBA00002631"/>
    </source>
</evidence>
<dbReference type="PROSITE" id="PS00130">
    <property type="entry name" value="U_DNA_GLYCOSYLASE"/>
    <property type="match status" value="1"/>
</dbReference>
<evidence type="ECO:0000256" key="7">
    <source>
        <dbReference type="ARBA" id="ARBA00022801"/>
    </source>
</evidence>
<dbReference type="InterPro" id="IPR018085">
    <property type="entry name" value="Ura-DNA_Glyclase_AS"/>
</dbReference>
<organism evidence="14 15">
    <name type="scientific">Paenibacillus chitinolyticus</name>
    <dbReference type="NCBI Taxonomy" id="79263"/>
    <lineage>
        <taxon>Bacteria</taxon>
        <taxon>Bacillati</taxon>
        <taxon>Bacillota</taxon>
        <taxon>Bacilli</taxon>
        <taxon>Bacillales</taxon>
        <taxon>Paenibacillaceae</taxon>
        <taxon>Paenibacillus</taxon>
    </lineage>
</organism>
<dbReference type="SMART" id="SM00987">
    <property type="entry name" value="UreE_C"/>
    <property type="match status" value="1"/>
</dbReference>
<evidence type="ECO:0000256" key="1">
    <source>
        <dbReference type="ARBA" id="ARBA00001400"/>
    </source>
</evidence>
<keyword evidence="6 9" id="KW-0227">DNA damage</keyword>
<comment type="similarity">
    <text evidence="3 9 11">Belongs to the uracil-DNA glycosylase (UDG) superfamily. UNG family.</text>
</comment>
<dbReference type="SMART" id="SM00986">
    <property type="entry name" value="UDG"/>
    <property type="match status" value="1"/>
</dbReference>
<comment type="catalytic activity">
    <reaction evidence="1 9 11">
        <text>Hydrolyzes single-stranded DNA or mismatched double-stranded DNA and polynucleotides, releasing free uracil.</text>
        <dbReference type="EC" id="3.2.2.27"/>
    </reaction>
</comment>
<accession>A0A410X039</accession>
<evidence type="ECO:0000313" key="13">
    <source>
        <dbReference type="EMBL" id="MCY9596736.1"/>
    </source>
</evidence>
<dbReference type="NCBIfam" id="NF003591">
    <property type="entry name" value="PRK05254.1-4"/>
    <property type="match status" value="1"/>
</dbReference>
<dbReference type="NCBIfam" id="NF003592">
    <property type="entry name" value="PRK05254.1-5"/>
    <property type="match status" value="1"/>
</dbReference>
<proteinExistence type="inferred from homology"/>
<evidence type="ECO:0000313" key="16">
    <source>
        <dbReference type="Proteomes" id="UP001527202"/>
    </source>
</evidence>
<reference evidence="13 16" key="2">
    <citation type="submission" date="2022-05" db="EMBL/GenBank/DDBJ databases">
        <title>Genome Sequencing of Bee-Associated Microbes.</title>
        <authorList>
            <person name="Dunlap C."/>
        </authorList>
    </citation>
    <scope>NUCLEOTIDE SEQUENCE [LARGE SCALE GENOMIC DNA]</scope>
    <source>
        <strain evidence="13 16">NRRL B-23120</strain>
    </source>
</reference>
<evidence type="ECO:0000313" key="14">
    <source>
        <dbReference type="EMBL" id="QAV19943.1"/>
    </source>
</evidence>
<feature type="active site" description="Proton acceptor" evidence="9 10">
    <location>
        <position position="64"/>
    </location>
</feature>
<dbReference type="GO" id="GO:0005737">
    <property type="term" value="C:cytoplasm"/>
    <property type="evidence" value="ECO:0007669"/>
    <property type="project" value="UniProtKB-SubCell"/>
</dbReference>
<keyword evidence="8 9" id="KW-0234">DNA repair</keyword>
<dbReference type="HAMAP" id="MF_00148">
    <property type="entry name" value="UDG"/>
    <property type="match status" value="1"/>
</dbReference>
<dbReference type="InterPro" id="IPR005122">
    <property type="entry name" value="Uracil-DNA_glycosylase-like"/>
</dbReference>
<dbReference type="PANTHER" id="PTHR11264">
    <property type="entry name" value="URACIL-DNA GLYCOSYLASE"/>
    <property type="match status" value="1"/>
</dbReference>
<dbReference type="InterPro" id="IPR002043">
    <property type="entry name" value="UDG_fam1"/>
</dbReference>
<dbReference type="EMBL" id="CP026520">
    <property type="protein sequence ID" value="QAV19943.1"/>
    <property type="molecule type" value="Genomic_DNA"/>
</dbReference>
<dbReference type="FunFam" id="3.40.470.10:FF:000001">
    <property type="entry name" value="Uracil-DNA glycosylase"/>
    <property type="match status" value="1"/>
</dbReference>
<keyword evidence="13" id="KW-0326">Glycosidase</keyword>
<evidence type="ECO:0000256" key="10">
    <source>
        <dbReference type="PROSITE-ProRule" id="PRU10072"/>
    </source>
</evidence>
<comment type="function">
    <text evidence="2 9 11">Excises uracil residues from the DNA which can arise as a result of misincorporation of dUMP residues by DNA polymerase or due to deamination of cytosine.</text>
</comment>
<dbReference type="OrthoDB" id="9804372at2"/>
<evidence type="ECO:0000256" key="8">
    <source>
        <dbReference type="ARBA" id="ARBA00023204"/>
    </source>
</evidence>
<evidence type="ECO:0000256" key="5">
    <source>
        <dbReference type="ARBA" id="ARBA00018429"/>
    </source>
</evidence>
<reference evidence="14 15" key="1">
    <citation type="submission" date="2018-01" db="EMBL/GenBank/DDBJ databases">
        <title>The whole genome sequencing and assembly of Paenibacillus chitinolyticus KCCM 41400 strain.</title>
        <authorList>
            <person name="Kim J.-Y."/>
            <person name="Park M.-K."/>
            <person name="Lee Y.-J."/>
            <person name="Yi H."/>
            <person name="Bahn Y.-S."/>
            <person name="Kim J.F."/>
            <person name="Lee D.-W."/>
        </authorList>
    </citation>
    <scope>NUCLEOTIDE SEQUENCE [LARGE SCALE GENOMIC DNA]</scope>
    <source>
        <strain evidence="14 15">KCCM 41400</strain>
    </source>
</reference>
<dbReference type="SUPFAM" id="SSF52141">
    <property type="entry name" value="Uracil-DNA glycosylase-like"/>
    <property type="match status" value="1"/>
</dbReference>
<dbReference type="GO" id="GO:0097510">
    <property type="term" value="P:base-excision repair, AP site formation via deaminated base removal"/>
    <property type="evidence" value="ECO:0007669"/>
    <property type="project" value="TreeGrafter"/>
</dbReference>
<evidence type="ECO:0000256" key="9">
    <source>
        <dbReference type="HAMAP-Rule" id="MF_00148"/>
    </source>
</evidence>
<name>A0A410X039_9BACL</name>
<dbReference type="GeneID" id="95377213"/>
<dbReference type="CDD" id="cd10027">
    <property type="entry name" value="UDG-F1-like"/>
    <property type="match status" value="1"/>
</dbReference>
<dbReference type="NCBIfam" id="TIGR00628">
    <property type="entry name" value="ung"/>
    <property type="match status" value="1"/>
</dbReference>
<dbReference type="EMBL" id="JAMDMJ010000015">
    <property type="protein sequence ID" value="MCY9596736.1"/>
    <property type="molecule type" value="Genomic_DNA"/>
</dbReference>
<evidence type="ECO:0000256" key="4">
    <source>
        <dbReference type="ARBA" id="ARBA00012030"/>
    </source>
</evidence>
<dbReference type="Pfam" id="PF03167">
    <property type="entry name" value="UDG"/>
    <property type="match status" value="1"/>
</dbReference>
<sequence length="223" mass="25290">MTILKNDWAELLSEEFEKPYYLKLREFLKQEYAERTIYPEMHNIFNALHYTAFKDVKAVILGQDPYHGPGQAHGLSFSVKPGVPAPPSLKNMFKEMKDDIGCPLPGTGYLKHWADQGVLLLNTVLTVRAGEANSHKGKGWELFTDKVIETLNRKETPVLFILWGSHAQSKTQLIDLNRHGVIKAPHPSPLSAHRGFFGSKPYSKANAWLREQGIEPIDWCLPE</sequence>
<gene>
    <name evidence="9" type="primary">ung</name>
    <name evidence="13" type="ORF">M5X16_13220</name>
    <name evidence="14" type="ORF">PC41400_20685</name>
</gene>
<dbReference type="NCBIfam" id="NF003588">
    <property type="entry name" value="PRK05254.1-1"/>
    <property type="match status" value="1"/>
</dbReference>
<evidence type="ECO:0000256" key="6">
    <source>
        <dbReference type="ARBA" id="ARBA00022763"/>
    </source>
</evidence>
<dbReference type="Proteomes" id="UP001527202">
    <property type="component" value="Unassembled WGS sequence"/>
</dbReference>
<keyword evidence="9" id="KW-0963">Cytoplasm</keyword>
<dbReference type="GO" id="GO:0004844">
    <property type="term" value="F:uracil DNA N-glycosylase activity"/>
    <property type="evidence" value="ECO:0007669"/>
    <property type="project" value="UniProtKB-UniRule"/>
</dbReference>
<dbReference type="Gene3D" id="3.40.470.10">
    <property type="entry name" value="Uracil-DNA glycosylase-like domain"/>
    <property type="match status" value="1"/>
</dbReference>
<keyword evidence="16" id="KW-1185">Reference proteome</keyword>
<dbReference type="RefSeq" id="WP_042227361.1">
    <property type="nucleotide sequence ID" value="NZ_CP026520.1"/>
</dbReference>
<dbReference type="Proteomes" id="UP000288943">
    <property type="component" value="Chromosome"/>
</dbReference>
<feature type="domain" description="Uracil-DNA glycosylase-like" evidence="12">
    <location>
        <begin position="49"/>
        <end position="209"/>
    </location>
</feature>
<evidence type="ECO:0000256" key="11">
    <source>
        <dbReference type="RuleBase" id="RU003780"/>
    </source>
</evidence>
<dbReference type="EC" id="3.2.2.27" evidence="4 9"/>
<dbReference type="NCBIfam" id="NF003589">
    <property type="entry name" value="PRK05254.1-2"/>
    <property type="match status" value="1"/>
</dbReference>